<feature type="compositionally biased region" description="Basic and acidic residues" evidence="1">
    <location>
        <begin position="27"/>
        <end position="38"/>
    </location>
</feature>
<dbReference type="AlphaFoldDB" id="A0A2D3WNF9"/>
<evidence type="ECO:0000313" key="3">
    <source>
        <dbReference type="Proteomes" id="UP000228859"/>
    </source>
</evidence>
<reference evidence="2 3" key="1">
    <citation type="journal article" date="2017" name="Front. Microbiol.">
        <title>Comparative Genomic Analysis of the Class Epsilonproteobacteria and Proposed Reclassification to Epsilonbacteraeota (phyl. nov.).</title>
        <authorList>
            <person name="Waite D.W."/>
            <person name="Vanwonterghem I."/>
            <person name="Rinke C."/>
            <person name="Parks D.H."/>
            <person name="Zhang Y."/>
            <person name="Takai K."/>
            <person name="Sievert S.M."/>
            <person name="Simon J."/>
            <person name="Campbell B.J."/>
            <person name="Hanson T.E."/>
            <person name="Woyke T."/>
            <person name="Klotz M.G."/>
            <person name="Hugenholtz P."/>
        </authorList>
    </citation>
    <scope>NUCLEOTIDE SEQUENCE [LARGE SCALE GENOMIC DNA]</scope>
    <source>
        <strain evidence="2">UBA12443</strain>
    </source>
</reference>
<name>A0A2D3WNF9_9BACT</name>
<accession>A0A2D3WNF9</accession>
<proteinExistence type="predicted"/>
<organism evidence="2 3">
    <name type="scientific">Sulfuricurvum kujiense</name>
    <dbReference type="NCBI Taxonomy" id="148813"/>
    <lineage>
        <taxon>Bacteria</taxon>
        <taxon>Pseudomonadati</taxon>
        <taxon>Campylobacterota</taxon>
        <taxon>Epsilonproteobacteria</taxon>
        <taxon>Campylobacterales</taxon>
        <taxon>Sulfurimonadaceae</taxon>
        <taxon>Sulfuricurvum</taxon>
    </lineage>
</organism>
<evidence type="ECO:0000313" key="2">
    <source>
        <dbReference type="EMBL" id="DAB39284.1"/>
    </source>
</evidence>
<protein>
    <submittedName>
        <fullName evidence="2">Uncharacterized protein</fullName>
    </submittedName>
</protein>
<gene>
    <name evidence="2" type="ORF">CFH83_01555</name>
</gene>
<dbReference type="RefSeq" id="WP_294893346.1">
    <property type="nucleotide sequence ID" value="NZ_DLUI01000025.1"/>
</dbReference>
<comment type="caution">
    <text evidence="2">The sequence shown here is derived from an EMBL/GenBank/DDBJ whole genome shotgun (WGS) entry which is preliminary data.</text>
</comment>
<evidence type="ECO:0000256" key="1">
    <source>
        <dbReference type="SAM" id="MobiDB-lite"/>
    </source>
</evidence>
<dbReference type="EMBL" id="DLUI01000025">
    <property type="protein sequence ID" value="DAB39284.1"/>
    <property type="molecule type" value="Genomic_DNA"/>
</dbReference>
<sequence>MTVNSYLFQSPYSQPFQVGRLDPVVTEEKSQELQKEEQQVQSESQTLLDKKKSFDQTQAQIKSSALYATSEGFGMSADQVKELSAVSKDSKRSDLARVYSNSG</sequence>
<dbReference type="Proteomes" id="UP000228859">
    <property type="component" value="Unassembled WGS sequence"/>
</dbReference>
<feature type="region of interest" description="Disordered" evidence="1">
    <location>
        <begin position="27"/>
        <end position="51"/>
    </location>
</feature>